<keyword evidence="3" id="KW-1185">Reference proteome</keyword>
<dbReference type="SUPFAM" id="SSF47413">
    <property type="entry name" value="lambda repressor-like DNA-binding domains"/>
    <property type="match status" value="1"/>
</dbReference>
<dbReference type="EMBL" id="VULO01000011">
    <property type="protein sequence ID" value="MSS85030.1"/>
    <property type="molecule type" value="Genomic_DNA"/>
</dbReference>
<dbReference type="GO" id="GO:0003677">
    <property type="term" value="F:DNA binding"/>
    <property type="evidence" value="ECO:0007669"/>
    <property type="project" value="InterPro"/>
</dbReference>
<dbReference type="Gene3D" id="1.10.260.40">
    <property type="entry name" value="lambda repressor-like DNA-binding domains"/>
    <property type="match status" value="1"/>
</dbReference>
<evidence type="ECO:0000313" key="3">
    <source>
        <dbReference type="Proteomes" id="UP000470875"/>
    </source>
</evidence>
<name>A0A6N7VVM3_9ACTO</name>
<dbReference type="SMART" id="SM00530">
    <property type="entry name" value="HTH_XRE"/>
    <property type="match status" value="1"/>
</dbReference>
<comment type="caution">
    <text evidence="2">The sequence shown here is derived from an EMBL/GenBank/DDBJ whole genome shotgun (WGS) entry which is preliminary data.</text>
</comment>
<dbReference type="InterPro" id="IPR010982">
    <property type="entry name" value="Lambda_DNA-bd_dom_sf"/>
</dbReference>
<dbReference type="RefSeq" id="WP_154545910.1">
    <property type="nucleotide sequence ID" value="NZ_VULO01000011.1"/>
</dbReference>
<dbReference type="InterPro" id="IPR001387">
    <property type="entry name" value="Cro/C1-type_HTH"/>
</dbReference>
<dbReference type="Pfam" id="PF13560">
    <property type="entry name" value="HTH_31"/>
    <property type="match status" value="1"/>
</dbReference>
<sequence length="109" mass="11933">MTSTARSKHLPQTISPLWRELLGHEIRRRRHMRGDRLVDTARRADISAQYLSEVERGIKDPSSEIIEAIAGALGMTVLDLCQATIEHWPVSASSISGVPSVSSALMLAA</sequence>
<feature type="domain" description="HTH cro/C1-type" evidence="1">
    <location>
        <begin position="26"/>
        <end position="80"/>
    </location>
</feature>
<gene>
    <name evidence="2" type="ORF">FYJ24_09700</name>
</gene>
<evidence type="ECO:0000313" key="2">
    <source>
        <dbReference type="EMBL" id="MSS85030.1"/>
    </source>
</evidence>
<protein>
    <submittedName>
        <fullName evidence="2">Helix-turn-helix transcriptional regulator</fullName>
    </submittedName>
</protein>
<dbReference type="CDD" id="cd00093">
    <property type="entry name" value="HTH_XRE"/>
    <property type="match status" value="1"/>
</dbReference>
<reference evidence="2 3" key="1">
    <citation type="submission" date="2019-08" db="EMBL/GenBank/DDBJ databases">
        <title>In-depth cultivation of the pig gut microbiome towards novel bacterial diversity and tailored functional studies.</title>
        <authorList>
            <person name="Wylensek D."/>
            <person name="Hitch T.C.A."/>
            <person name="Clavel T."/>
        </authorList>
    </citation>
    <scope>NUCLEOTIDE SEQUENCE [LARGE SCALE GENOMIC DNA]</scope>
    <source>
        <strain evidence="2 3">WB03_NA08</strain>
    </source>
</reference>
<organism evidence="2 3">
    <name type="scientific">Scrofimicrobium canadense</name>
    <dbReference type="NCBI Taxonomy" id="2652290"/>
    <lineage>
        <taxon>Bacteria</taxon>
        <taxon>Bacillati</taxon>
        <taxon>Actinomycetota</taxon>
        <taxon>Actinomycetes</taxon>
        <taxon>Actinomycetales</taxon>
        <taxon>Actinomycetaceae</taxon>
        <taxon>Scrofimicrobium</taxon>
    </lineage>
</organism>
<evidence type="ECO:0000259" key="1">
    <source>
        <dbReference type="PROSITE" id="PS50943"/>
    </source>
</evidence>
<accession>A0A6N7VVM3</accession>
<proteinExistence type="predicted"/>
<dbReference type="AlphaFoldDB" id="A0A6N7VVM3"/>
<dbReference type="Proteomes" id="UP000470875">
    <property type="component" value="Unassembled WGS sequence"/>
</dbReference>
<dbReference type="PROSITE" id="PS50943">
    <property type="entry name" value="HTH_CROC1"/>
    <property type="match status" value="1"/>
</dbReference>